<dbReference type="CDD" id="cd00093">
    <property type="entry name" value="HTH_XRE"/>
    <property type="match status" value="1"/>
</dbReference>
<dbReference type="AlphaFoldDB" id="A0A9Y2JXG2"/>
<dbReference type="SMART" id="SM00530">
    <property type="entry name" value="HTH_XRE"/>
    <property type="match status" value="1"/>
</dbReference>
<dbReference type="Gene3D" id="1.10.260.40">
    <property type="entry name" value="lambda repressor-like DNA-binding domains"/>
    <property type="match status" value="1"/>
</dbReference>
<evidence type="ECO:0000259" key="1">
    <source>
        <dbReference type="PROSITE" id="PS50943"/>
    </source>
</evidence>
<sequence>MAPLVATPRSRALGFGLRTAREARGLGVRELARLAQVVAQDLSHWESGMRVPKLEQVGVLLGALRVEPRERDRLLELARNAREPNWLERAMPGVSPASATYAEYERTATAMFDWEPVVVPGLLQAPGYARAILESHRLPPRVVEQQLAIRPRRREVLTGRDPLECTVFLGEAALHQRFGEPPVMIEQFRFLARAAQPRNITIRVVPASVGYHPGLLGHFVIFDFAQLPSVVHIEHIRGSAHVYDGDHLATYRAAAEAMSALALSEQDSLALIQGVIAELE</sequence>
<dbReference type="RefSeq" id="WP_286001569.1">
    <property type="nucleotide sequence ID" value="NZ_CP127295.1"/>
</dbReference>
<organism evidence="2 3">
    <name type="scientific">Amycolatopsis mongoliensis</name>
    <dbReference type="NCBI Taxonomy" id="715475"/>
    <lineage>
        <taxon>Bacteria</taxon>
        <taxon>Bacillati</taxon>
        <taxon>Actinomycetota</taxon>
        <taxon>Actinomycetes</taxon>
        <taxon>Pseudonocardiales</taxon>
        <taxon>Pseudonocardiaceae</taxon>
        <taxon>Amycolatopsis</taxon>
    </lineage>
</organism>
<dbReference type="SUPFAM" id="SSF47413">
    <property type="entry name" value="lambda repressor-like DNA-binding domains"/>
    <property type="match status" value="1"/>
</dbReference>
<feature type="domain" description="HTH cro/C1-type" evidence="1">
    <location>
        <begin position="17"/>
        <end position="71"/>
    </location>
</feature>
<dbReference type="PROSITE" id="PS50943">
    <property type="entry name" value="HTH_CROC1"/>
    <property type="match status" value="1"/>
</dbReference>
<proteinExistence type="predicted"/>
<protein>
    <submittedName>
        <fullName evidence="2">Helix-turn-helix transcriptional regulator</fullName>
    </submittedName>
</protein>
<dbReference type="InterPro" id="IPR001387">
    <property type="entry name" value="Cro/C1-type_HTH"/>
</dbReference>
<reference evidence="2 3" key="1">
    <citation type="submission" date="2023-06" db="EMBL/GenBank/DDBJ databases">
        <authorList>
            <person name="Oyuntsetseg B."/>
            <person name="Kim S.B."/>
        </authorList>
    </citation>
    <scope>NUCLEOTIDE SEQUENCE [LARGE SCALE GENOMIC DNA]</scope>
    <source>
        <strain evidence="2 3">4-36</strain>
    </source>
</reference>
<dbReference type="InterPro" id="IPR043917">
    <property type="entry name" value="DUF5753"/>
</dbReference>
<dbReference type="KEGG" id="amog:QRX60_16000"/>
<gene>
    <name evidence="2" type="ORF">QRX60_16000</name>
</gene>
<name>A0A9Y2JXG2_9PSEU</name>
<dbReference type="Pfam" id="PF19054">
    <property type="entry name" value="DUF5753"/>
    <property type="match status" value="1"/>
</dbReference>
<evidence type="ECO:0000313" key="2">
    <source>
        <dbReference type="EMBL" id="WIY05272.1"/>
    </source>
</evidence>
<dbReference type="Proteomes" id="UP001239397">
    <property type="component" value="Chromosome"/>
</dbReference>
<dbReference type="GO" id="GO:0003677">
    <property type="term" value="F:DNA binding"/>
    <property type="evidence" value="ECO:0007669"/>
    <property type="project" value="InterPro"/>
</dbReference>
<dbReference type="InterPro" id="IPR010982">
    <property type="entry name" value="Lambda_DNA-bd_dom_sf"/>
</dbReference>
<dbReference type="EMBL" id="CP127295">
    <property type="protein sequence ID" value="WIY05272.1"/>
    <property type="molecule type" value="Genomic_DNA"/>
</dbReference>
<keyword evidence="3" id="KW-1185">Reference proteome</keyword>
<evidence type="ECO:0000313" key="3">
    <source>
        <dbReference type="Proteomes" id="UP001239397"/>
    </source>
</evidence>
<accession>A0A9Y2JXG2</accession>
<dbReference type="Pfam" id="PF13560">
    <property type="entry name" value="HTH_31"/>
    <property type="match status" value="1"/>
</dbReference>